<feature type="compositionally biased region" description="Basic and acidic residues" evidence="7">
    <location>
        <begin position="156"/>
        <end position="168"/>
    </location>
</feature>
<protein>
    <recommendedName>
        <fullName evidence="6">Synaptotagmin-like protein 2</fullName>
    </recommendedName>
</protein>
<dbReference type="InterPro" id="IPR000008">
    <property type="entry name" value="C2_dom"/>
</dbReference>
<dbReference type="FunFam" id="2.60.40.150:FF:000040">
    <property type="entry name" value="synaptotagmin-like protein 2 isoform X2"/>
    <property type="match status" value="1"/>
</dbReference>
<dbReference type="GO" id="GO:0005886">
    <property type="term" value="C:plasma membrane"/>
    <property type="evidence" value="ECO:0007669"/>
    <property type="project" value="UniProtKB-SubCell"/>
</dbReference>
<feature type="domain" description="C2" evidence="8">
    <location>
        <begin position="530"/>
        <end position="652"/>
    </location>
</feature>
<organism evidence="9 10">
    <name type="scientific">Aldrovandia affinis</name>
    <dbReference type="NCBI Taxonomy" id="143900"/>
    <lineage>
        <taxon>Eukaryota</taxon>
        <taxon>Metazoa</taxon>
        <taxon>Chordata</taxon>
        <taxon>Craniata</taxon>
        <taxon>Vertebrata</taxon>
        <taxon>Euteleostomi</taxon>
        <taxon>Actinopterygii</taxon>
        <taxon>Neopterygii</taxon>
        <taxon>Teleostei</taxon>
        <taxon>Notacanthiformes</taxon>
        <taxon>Halosauridae</taxon>
        <taxon>Aldrovandia</taxon>
    </lineage>
</organism>
<evidence type="ECO:0000256" key="4">
    <source>
        <dbReference type="ARBA" id="ARBA00022737"/>
    </source>
</evidence>
<feature type="region of interest" description="Disordered" evidence="7">
    <location>
        <begin position="441"/>
        <end position="505"/>
    </location>
</feature>
<feature type="region of interest" description="Disordered" evidence="7">
    <location>
        <begin position="1"/>
        <end position="306"/>
    </location>
</feature>
<dbReference type="GO" id="GO:0006887">
    <property type="term" value="P:exocytosis"/>
    <property type="evidence" value="ECO:0007669"/>
    <property type="project" value="UniProtKB-KW"/>
</dbReference>
<evidence type="ECO:0000256" key="6">
    <source>
        <dbReference type="ARBA" id="ARBA00072164"/>
    </source>
</evidence>
<feature type="compositionally biased region" description="Low complexity" evidence="7">
    <location>
        <begin position="441"/>
        <end position="451"/>
    </location>
</feature>
<dbReference type="PROSITE" id="PS50004">
    <property type="entry name" value="C2"/>
    <property type="match status" value="2"/>
</dbReference>
<dbReference type="FunFam" id="2.60.40.150:FF:000006">
    <property type="entry name" value="Synaptotagmin-like 5, isoform CRA_a"/>
    <property type="match status" value="1"/>
</dbReference>
<dbReference type="GO" id="GO:0042043">
    <property type="term" value="F:neurexin family protein binding"/>
    <property type="evidence" value="ECO:0007669"/>
    <property type="project" value="TreeGrafter"/>
</dbReference>
<dbReference type="CDD" id="cd08393">
    <property type="entry name" value="C2A_SLP-1_2"/>
    <property type="match status" value="1"/>
</dbReference>
<dbReference type="AlphaFoldDB" id="A0AAD7REL0"/>
<evidence type="ECO:0000313" key="9">
    <source>
        <dbReference type="EMBL" id="KAJ8378658.1"/>
    </source>
</evidence>
<gene>
    <name evidence="9" type="ORF">AAFF_G00237820</name>
</gene>
<feature type="compositionally biased region" description="Polar residues" evidence="7">
    <location>
        <begin position="37"/>
        <end position="47"/>
    </location>
</feature>
<dbReference type="SUPFAM" id="SSF49562">
    <property type="entry name" value="C2 domain (Calcium/lipid-binding domain, CaLB)"/>
    <property type="match status" value="2"/>
</dbReference>
<keyword evidence="4" id="KW-0677">Repeat</keyword>
<dbReference type="Gene3D" id="2.60.40.150">
    <property type="entry name" value="C2 domain"/>
    <property type="match status" value="2"/>
</dbReference>
<keyword evidence="10" id="KW-1185">Reference proteome</keyword>
<dbReference type="SMART" id="SM00239">
    <property type="entry name" value="C2"/>
    <property type="match status" value="2"/>
</dbReference>
<dbReference type="Proteomes" id="UP001221898">
    <property type="component" value="Unassembled WGS sequence"/>
</dbReference>
<keyword evidence="2" id="KW-1003">Cell membrane</keyword>
<sequence>MAGTEDDYDNGDSDSPLKQGPKFTVLSLKERMEKASADQSPSNSQFKNLRDFWDGAPANGQNPQQPSSEMMALSPKSPRSKGQEPREASLPKSLAADKKLYLNPNYYPSLPAKDLEKPHFRAQRGENGNLKMYATDISPSKREPREKEQPCPAPLPRHESASSDEGKELGSSSIRPVAESKSVESQLWIMTQERQKPPHHPHPWRSSEQAQSMEGRAFTAQRDRETRFQGSRKTRLGNSTGRVNAFRRATSMYALNLAEGSPERPMETQEEPMGGRQPPSRETPERPSSGASDDGEQPTPLARSFMPRDYRHYLGLSEGAMFQCALAAEKEEETGACFPPESELELSVGADLSGPVPQGVWRRPRPGWGVRSSTPETWSYSGTSSACDDEDSHPVKKALKRADLKPVSSCKSVEDIMSLPTKEERRKNTTRRQLMLSMDDVSMVSSSPPSSISDHAQMKKMSKSVPSFLQKESSWRDSDSTSESSVHTGRQARTGGSLTNLSGSSGMASVSSVSGSVMSIYSGDFGNVEVRGTVQFSMTYVQKLKEFHIFVVQCRDLAVADAGKNRSNPYVKCYLLPEQAKLGKRKTSVKKKTLNPTFNEILRYRIRLETLKTQILNLSVWHNDTFGRNSFLGEVELDLSEWDFGNTQINNFTLQRRTQSGLQPSDYRGEMRLALRFMPQMSSSNRLSTTGEVHIWVKDCKDLPVIRGTSIDPFVKCFVLPDTSRKSRQKTRVMKRTESPAFNHTMVYDGFRMEDLPEACVELTVWDHDRLASHFVGGLRLGLGTGKSYGALVDWMDSNADEANLWERMMDSPNDWVEEALPLRTLTLAKNVWK</sequence>
<evidence type="ECO:0000313" key="10">
    <source>
        <dbReference type="Proteomes" id="UP001221898"/>
    </source>
</evidence>
<feature type="domain" description="C2" evidence="8">
    <location>
        <begin position="667"/>
        <end position="796"/>
    </location>
</feature>
<evidence type="ECO:0000256" key="7">
    <source>
        <dbReference type="SAM" id="MobiDB-lite"/>
    </source>
</evidence>
<keyword evidence="5" id="KW-0472">Membrane</keyword>
<reference evidence="9" key="1">
    <citation type="journal article" date="2023" name="Science">
        <title>Genome structures resolve the early diversification of teleost fishes.</title>
        <authorList>
            <person name="Parey E."/>
            <person name="Louis A."/>
            <person name="Montfort J."/>
            <person name="Bouchez O."/>
            <person name="Roques C."/>
            <person name="Iampietro C."/>
            <person name="Lluch J."/>
            <person name="Castinel A."/>
            <person name="Donnadieu C."/>
            <person name="Desvignes T."/>
            <person name="Floi Bucao C."/>
            <person name="Jouanno E."/>
            <person name="Wen M."/>
            <person name="Mejri S."/>
            <person name="Dirks R."/>
            <person name="Jansen H."/>
            <person name="Henkel C."/>
            <person name="Chen W.J."/>
            <person name="Zahm M."/>
            <person name="Cabau C."/>
            <person name="Klopp C."/>
            <person name="Thompson A.W."/>
            <person name="Robinson-Rechavi M."/>
            <person name="Braasch I."/>
            <person name="Lecointre G."/>
            <person name="Bobe J."/>
            <person name="Postlethwait J.H."/>
            <person name="Berthelot C."/>
            <person name="Roest Crollius H."/>
            <person name="Guiguen Y."/>
        </authorList>
    </citation>
    <scope>NUCLEOTIDE SEQUENCE</scope>
    <source>
        <strain evidence="9">NC1722</strain>
    </source>
</reference>
<evidence type="ECO:0000256" key="5">
    <source>
        <dbReference type="ARBA" id="ARBA00023136"/>
    </source>
</evidence>
<name>A0AAD7REL0_9TELE</name>
<feature type="compositionally biased region" description="Acidic residues" evidence="7">
    <location>
        <begin position="1"/>
        <end position="12"/>
    </location>
</feature>
<feature type="compositionally biased region" description="Low complexity" evidence="7">
    <location>
        <begin position="494"/>
        <end position="505"/>
    </location>
</feature>
<dbReference type="PANTHER" id="PTHR45716">
    <property type="entry name" value="BITESIZE, ISOFORM I"/>
    <property type="match status" value="1"/>
</dbReference>
<proteinExistence type="predicted"/>
<feature type="compositionally biased region" description="Polar residues" evidence="7">
    <location>
        <begin position="59"/>
        <end position="68"/>
    </location>
</feature>
<dbReference type="InterPro" id="IPR043567">
    <property type="entry name" value="SYTL1-5_C2B"/>
</dbReference>
<evidence type="ECO:0000256" key="1">
    <source>
        <dbReference type="ARBA" id="ARBA00004236"/>
    </source>
</evidence>
<evidence type="ECO:0000259" key="8">
    <source>
        <dbReference type="PROSITE" id="PS50004"/>
    </source>
</evidence>
<feature type="compositionally biased region" description="Polar residues" evidence="7">
    <location>
        <begin position="371"/>
        <end position="386"/>
    </location>
</feature>
<accession>A0AAD7REL0</accession>
<comment type="caution">
    <text evidence="9">The sequence shown here is derived from an EMBL/GenBank/DDBJ whole genome shotgun (WGS) entry which is preliminary data.</text>
</comment>
<evidence type="ECO:0000256" key="3">
    <source>
        <dbReference type="ARBA" id="ARBA00022483"/>
    </source>
</evidence>
<dbReference type="Pfam" id="PF00168">
    <property type="entry name" value="C2"/>
    <property type="match status" value="2"/>
</dbReference>
<dbReference type="PANTHER" id="PTHR45716:SF5">
    <property type="entry name" value="SYNAPTOTAGMIN-LIKE PROTEIN 2"/>
    <property type="match status" value="1"/>
</dbReference>
<dbReference type="CDD" id="cd04020">
    <property type="entry name" value="C2B_SLP_1-2-3-4"/>
    <property type="match status" value="1"/>
</dbReference>
<dbReference type="EMBL" id="JAINUG010000315">
    <property type="protein sequence ID" value="KAJ8378658.1"/>
    <property type="molecule type" value="Genomic_DNA"/>
</dbReference>
<feature type="compositionally biased region" description="Basic and acidic residues" evidence="7">
    <location>
        <begin position="81"/>
        <end position="100"/>
    </location>
</feature>
<feature type="region of interest" description="Disordered" evidence="7">
    <location>
        <begin position="357"/>
        <end position="392"/>
    </location>
</feature>
<comment type="subcellular location">
    <subcellularLocation>
        <location evidence="1">Cell membrane</location>
    </subcellularLocation>
</comment>
<dbReference type="GO" id="GO:0070382">
    <property type="term" value="C:exocytic vesicle"/>
    <property type="evidence" value="ECO:0007669"/>
    <property type="project" value="TreeGrafter"/>
</dbReference>
<keyword evidence="3" id="KW-0268">Exocytosis</keyword>
<dbReference type="InterPro" id="IPR035892">
    <property type="entry name" value="C2_domain_sf"/>
</dbReference>
<evidence type="ECO:0000256" key="2">
    <source>
        <dbReference type="ARBA" id="ARBA00022475"/>
    </source>
</evidence>
<feature type="compositionally biased region" description="Basic and acidic residues" evidence="7">
    <location>
        <begin position="139"/>
        <end position="149"/>
    </location>
</feature>